<feature type="compositionally biased region" description="Basic and acidic residues" evidence="1">
    <location>
        <begin position="422"/>
        <end position="435"/>
    </location>
</feature>
<dbReference type="STRING" id="1965070.A0A443REP1"/>
<dbReference type="PROSITE" id="PS51746">
    <property type="entry name" value="PPM_2"/>
    <property type="match status" value="1"/>
</dbReference>
<feature type="compositionally biased region" description="Low complexity" evidence="1">
    <location>
        <begin position="144"/>
        <end position="168"/>
    </location>
</feature>
<reference evidence="3 4" key="1">
    <citation type="journal article" date="2018" name="Gigascience">
        <title>Genomes of trombidid mites reveal novel predicted allergens and laterally-transferred genes associated with secondary metabolism.</title>
        <authorList>
            <person name="Dong X."/>
            <person name="Chaisiri K."/>
            <person name="Xia D."/>
            <person name="Armstrong S.D."/>
            <person name="Fang Y."/>
            <person name="Donnelly M.J."/>
            <person name="Kadowaki T."/>
            <person name="McGarry J.W."/>
            <person name="Darby A.C."/>
            <person name="Makepeace B.L."/>
        </authorList>
    </citation>
    <scope>NUCLEOTIDE SEQUENCE [LARGE SCALE GENOMIC DNA]</scope>
    <source>
        <strain evidence="3">UoL-WK</strain>
    </source>
</reference>
<feature type="region of interest" description="Disordered" evidence="1">
    <location>
        <begin position="20"/>
        <end position="55"/>
    </location>
</feature>
<dbReference type="PANTHER" id="PTHR21586">
    <property type="entry name" value="TIPA"/>
    <property type="match status" value="1"/>
</dbReference>
<feature type="compositionally biased region" description="Polar residues" evidence="1">
    <location>
        <begin position="453"/>
        <end position="473"/>
    </location>
</feature>
<dbReference type="OrthoDB" id="2556847at2759"/>
<feature type="domain" description="PPM-type phosphatase" evidence="2">
    <location>
        <begin position="216"/>
        <end position="560"/>
    </location>
</feature>
<dbReference type="InterPro" id="IPR053287">
    <property type="entry name" value="PP2C-like_domain"/>
</dbReference>
<comment type="caution">
    <text evidence="3">The sequence shown here is derived from an EMBL/GenBank/DDBJ whole genome shotgun (WGS) entry which is preliminary data.</text>
</comment>
<dbReference type="AlphaFoldDB" id="A0A443REP1"/>
<dbReference type="SUPFAM" id="SSF81606">
    <property type="entry name" value="PP2C-like"/>
    <property type="match status" value="1"/>
</dbReference>
<accession>A0A443REP1</accession>
<protein>
    <submittedName>
        <fullName evidence="3">PP2C-like domain-containing protein</fullName>
    </submittedName>
</protein>
<gene>
    <name evidence="3" type="ORF">B4U79_14779</name>
</gene>
<dbReference type="Proteomes" id="UP000285301">
    <property type="component" value="Unassembled WGS sequence"/>
</dbReference>
<evidence type="ECO:0000256" key="1">
    <source>
        <dbReference type="SAM" id="MobiDB-lite"/>
    </source>
</evidence>
<name>A0A443REP1_9ACAR</name>
<feature type="region of interest" description="Disordered" evidence="1">
    <location>
        <begin position="422"/>
        <end position="490"/>
    </location>
</feature>
<dbReference type="InterPro" id="IPR036457">
    <property type="entry name" value="PPM-type-like_dom_sf"/>
</dbReference>
<dbReference type="InterPro" id="IPR001932">
    <property type="entry name" value="PPM-type_phosphatase-like_dom"/>
</dbReference>
<dbReference type="EMBL" id="NCKU01000896">
    <property type="protein sequence ID" value="RWS13736.1"/>
    <property type="molecule type" value="Genomic_DNA"/>
</dbReference>
<evidence type="ECO:0000313" key="3">
    <source>
        <dbReference type="EMBL" id="RWS13736.1"/>
    </source>
</evidence>
<dbReference type="Pfam" id="PF13672">
    <property type="entry name" value="PP2C_2"/>
    <property type="match status" value="1"/>
</dbReference>
<sequence length="639" mass="70226">QLTFIASQTETATTTVDGTVRHSGVRNAPMRSQSFKENRSSSRHKNGASASLENEKGSGSFIKNYLKGQLNKHQPDIICGKTCYDLPIKEINKLSSRVVAACTGPSGGLMKVNSQRKSQAFELPEDAEVDFIDEDYESNDSIPKSKQQLSKQSSNDQINNNSRHNSSSHSDEDDGDENSNLFNRAATLPLGEEIAGIANWDMPTDYAFGIATSLYEHHPHTDESAGEPVADAFGVCVRENSAILALADGVNWGEKARLAARCAINGSMDYLNKAIYREGGRIETTMDLFVALLRSFSAAHNLILQENGLLTTLTVAIVAQLKNSDRFIVCTCNVGDSLAYVYSEEHGVREITQGSHDIFSMRDMRDALGALGPVDGKNPELNNLTVAMTIVDIGDIVFLTSDGVSDNFDPVVGKFAIPIPKKSDDKQVKKSDVMKESVSNSNKSQSNSHSQQRKNGGSSSKRSQAGLRRSNSNPDRDSAHTPFPDPGLPMVTAEQRHALCLLRMEDLITNGVNEGDGPSSSAKQLCEVMIQFVSKLTTAKRRILEDPDLYDDNDTTFDQFEQRQRRRKVGDKLAMVPGKLDHASIVAYKIGFYGDYEGKSFEDTRNGTLDENKYNLKLKATLAKFESQDDFNSLYEANI</sequence>
<dbReference type="SMART" id="SM00332">
    <property type="entry name" value="PP2Cc"/>
    <property type="match status" value="1"/>
</dbReference>
<dbReference type="Gene3D" id="3.60.40.10">
    <property type="entry name" value="PPM-type phosphatase domain"/>
    <property type="match status" value="1"/>
</dbReference>
<organism evidence="3 4">
    <name type="scientific">Dinothrombium tinctorium</name>
    <dbReference type="NCBI Taxonomy" id="1965070"/>
    <lineage>
        <taxon>Eukaryota</taxon>
        <taxon>Metazoa</taxon>
        <taxon>Ecdysozoa</taxon>
        <taxon>Arthropoda</taxon>
        <taxon>Chelicerata</taxon>
        <taxon>Arachnida</taxon>
        <taxon>Acari</taxon>
        <taxon>Acariformes</taxon>
        <taxon>Trombidiformes</taxon>
        <taxon>Prostigmata</taxon>
        <taxon>Anystina</taxon>
        <taxon>Parasitengona</taxon>
        <taxon>Trombidioidea</taxon>
        <taxon>Trombidiidae</taxon>
        <taxon>Dinothrombium</taxon>
    </lineage>
</organism>
<proteinExistence type="predicted"/>
<feature type="region of interest" description="Disordered" evidence="1">
    <location>
        <begin position="137"/>
        <end position="181"/>
    </location>
</feature>
<evidence type="ECO:0000313" key="4">
    <source>
        <dbReference type="Proteomes" id="UP000285301"/>
    </source>
</evidence>
<keyword evidence="4" id="KW-1185">Reference proteome</keyword>
<dbReference type="PANTHER" id="PTHR21586:SF0">
    <property type="entry name" value="PP2C-LIKE DOMAIN-CONTAINING PROTEIN CG9801"/>
    <property type="match status" value="1"/>
</dbReference>
<feature type="non-terminal residue" evidence="3">
    <location>
        <position position="1"/>
    </location>
</feature>
<feature type="compositionally biased region" description="Low complexity" evidence="1">
    <location>
        <begin position="437"/>
        <end position="450"/>
    </location>
</feature>
<evidence type="ECO:0000259" key="2">
    <source>
        <dbReference type="PROSITE" id="PS51746"/>
    </source>
</evidence>